<gene>
    <name evidence="14" type="ORF">METZ01_LOCUS348230</name>
</gene>
<dbReference type="PANTHER" id="PTHR38674:SF1">
    <property type="entry name" value="ALKANE 1-MONOOXYGENASE 1"/>
    <property type="match status" value="1"/>
</dbReference>
<keyword evidence="10" id="KW-0503">Monooxygenase</keyword>
<dbReference type="GO" id="GO:0046872">
    <property type="term" value="F:metal ion binding"/>
    <property type="evidence" value="ECO:0007669"/>
    <property type="project" value="UniProtKB-KW"/>
</dbReference>
<evidence type="ECO:0000256" key="7">
    <source>
        <dbReference type="ARBA" id="ARBA00022989"/>
    </source>
</evidence>
<comment type="subcellular location">
    <subcellularLocation>
        <location evidence="1">Cell inner membrane</location>
        <topology evidence="1">Multi-pass membrane protein</topology>
    </subcellularLocation>
</comment>
<proteinExistence type="inferred from homology"/>
<keyword evidence="3" id="KW-1003">Cell membrane</keyword>
<dbReference type="PANTHER" id="PTHR38674">
    <property type="entry name" value="ALKANE 1-MONOOXYGENASE 1"/>
    <property type="match status" value="1"/>
</dbReference>
<dbReference type="InterPro" id="IPR005804">
    <property type="entry name" value="FA_desaturase_dom"/>
</dbReference>
<accession>A0A382RCJ7</accession>
<evidence type="ECO:0000256" key="3">
    <source>
        <dbReference type="ARBA" id="ARBA00022475"/>
    </source>
</evidence>
<evidence type="ECO:0000256" key="8">
    <source>
        <dbReference type="ARBA" id="ARBA00023002"/>
    </source>
</evidence>
<dbReference type="Pfam" id="PF00487">
    <property type="entry name" value="FA_desaturase"/>
    <property type="match status" value="1"/>
</dbReference>
<sequence>MSSSNRPEAWSWHLLGLIAPGVILYGNLTGGIWTLAGVILLLVVYPILDLASGVARPARPPRTRAGPLDAIPYLHVMLQLAVITALLWRVQQDGNAWTTWAATLSSGINTGTSAIVVAHELGHSRPLTLRWWLARFNLLTALYLHFTMEHNRHHHPAVATTADPASAPRDRAFWRHLTRSVPGQFASAWQISNNSGRRGPANSVLHGLLVKGT</sequence>
<keyword evidence="5 12" id="KW-0812">Transmembrane</keyword>
<keyword evidence="9" id="KW-0408">Iron</keyword>
<dbReference type="AlphaFoldDB" id="A0A382RCJ7"/>
<evidence type="ECO:0000256" key="1">
    <source>
        <dbReference type="ARBA" id="ARBA00004429"/>
    </source>
</evidence>
<evidence type="ECO:0000313" key="14">
    <source>
        <dbReference type="EMBL" id="SVC95376.1"/>
    </source>
</evidence>
<dbReference type="InterPro" id="IPR033885">
    <property type="entry name" value="AlkB/XylM"/>
</dbReference>
<evidence type="ECO:0000256" key="10">
    <source>
        <dbReference type="ARBA" id="ARBA00023033"/>
    </source>
</evidence>
<keyword evidence="4" id="KW-0997">Cell inner membrane</keyword>
<feature type="non-terminal residue" evidence="14">
    <location>
        <position position="213"/>
    </location>
</feature>
<evidence type="ECO:0000256" key="6">
    <source>
        <dbReference type="ARBA" id="ARBA00022723"/>
    </source>
</evidence>
<name>A0A382RCJ7_9ZZZZ</name>
<evidence type="ECO:0000256" key="2">
    <source>
        <dbReference type="ARBA" id="ARBA00010823"/>
    </source>
</evidence>
<evidence type="ECO:0000256" key="11">
    <source>
        <dbReference type="ARBA" id="ARBA00023136"/>
    </source>
</evidence>
<organism evidence="14">
    <name type="scientific">marine metagenome</name>
    <dbReference type="NCBI Taxonomy" id="408172"/>
    <lineage>
        <taxon>unclassified sequences</taxon>
        <taxon>metagenomes</taxon>
        <taxon>ecological metagenomes</taxon>
    </lineage>
</organism>
<dbReference type="EMBL" id="UINC01120723">
    <property type="protein sequence ID" value="SVC95376.1"/>
    <property type="molecule type" value="Genomic_DNA"/>
</dbReference>
<feature type="transmembrane region" description="Helical" evidence="12">
    <location>
        <begin position="9"/>
        <end position="26"/>
    </location>
</feature>
<keyword evidence="7 12" id="KW-1133">Transmembrane helix</keyword>
<evidence type="ECO:0000256" key="5">
    <source>
        <dbReference type="ARBA" id="ARBA00022692"/>
    </source>
</evidence>
<evidence type="ECO:0000259" key="13">
    <source>
        <dbReference type="Pfam" id="PF00487"/>
    </source>
</evidence>
<dbReference type="GO" id="GO:0005886">
    <property type="term" value="C:plasma membrane"/>
    <property type="evidence" value="ECO:0007669"/>
    <property type="project" value="UniProtKB-SubCell"/>
</dbReference>
<feature type="transmembrane region" description="Helical" evidence="12">
    <location>
        <begin position="32"/>
        <end position="51"/>
    </location>
</feature>
<keyword evidence="6" id="KW-0479">Metal-binding</keyword>
<protein>
    <recommendedName>
        <fullName evidence="13">Fatty acid desaturase domain-containing protein</fullName>
    </recommendedName>
</protein>
<dbReference type="GO" id="GO:0006629">
    <property type="term" value="P:lipid metabolic process"/>
    <property type="evidence" value="ECO:0007669"/>
    <property type="project" value="InterPro"/>
</dbReference>
<feature type="domain" description="Fatty acid desaturase" evidence="13">
    <location>
        <begin position="96"/>
        <end position="193"/>
    </location>
</feature>
<evidence type="ECO:0000256" key="4">
    <source>
        <dbReference type="ARBA" id="ARBA00022519"/>
    </source>
</evidence>
<evidence type="ECO:0000256" key="9">
    <source>
        <dbReference type="ARBA" id="ARBA00023004"/>
    </source>
</evidence>
<evidence type="ECO:0000256" key="12">
    <source>
        <dbReference type="SAM" id="Phobius"/>
    </source>
</evidence>
<dbReference type="GO" id="GO:0004497">
    <property type="term" value="F:monooxygenase activity"/>
    <property type="evidence" value="ECO:0007669"/>
    <property type="project" value="UniProtKB-KW"/>
</dbReference>
<keyword evidence="11 12" id="KW-0472">Membrane</keyword>
<comment type="similarity">
    <text evidence="2">Belongs to the fatty acid desaturase type 1 family. AlkB subfamily.</text>
</comment>
<reference evidence="14" key="1">
    <citation type="submission" date="2018-05" db="EMBL/GenBank/DDBJ databases">
        <authorList>
            <person name="Lanie J.A."/>
            <person name="Ng W.-L."/>
            <person name="Kazmierczak K.M."/>
            <person name="Andrzejewski T.M."/>
            <person name="Davidsen T.M."/>
            <person name="Wayne K.J."/>
            <person name="Tettelin H."/>
            <person name="Glass J.I."/>
            <person name="Rusch D."/>
            <person name="Podicherti R."/>
            <person name="Tsui H.-C.T."/>
            <person name="Winkler M.E."/>
        </authorList>
    </citation>
    <scope>NUCLEOTIDE SEQUENCE</scope>
</reference>
<keyword evidence="8" id="KW-0560">Oxidoreductase</keyword>